<dbReference type="PANTHER" id="PTHR43316">
    <property type="entry name" value="HYDROLASE, HALOACID DELAHOGENASE-RELATED"/>
    <property type="match status" value="1"/>
</dbReference>
<dbReference type="SFLD" id="SFLDS00003">
    <property type="entry name" value="Haloacid_Dehalogenase"/>
    <property type="match status" value="1"/>
</dbReference>
<dbReference type="PANTHER" id="PTHR43316:SF3">
    <property type="entry name" value="HALOACID DEHALOGENASE, TYPE II (AFU_ORTHOLOGUE AFUA_2G07750)-RELATED"/>
    <property type="match status" value="1"/>
</dbReference>
<dbReference type="InterPro" id="IPR023214">
    <property type="entry name" value="HAD_sf"/>
</dbReference>
<dbReference type="AlphaFoldDB" id="A0A9P8W1C7"/>
<dbReference type="InterPro" id="IPR041492">
    <property type="entry name" value="HAD_2"/>
</dbReference>
<sequence>MSTLSTETPWRPRAIVFDLLTALLDSWSLWDACTPSESPTEGRRWRARYLELTFGTGAYTPYEDLVAQAASDVGLPSSASEALLQNWENLEPWPEVASILQTLKSRGYKLGVVTNCSKHLGHIAVRQVEEPAGAGTKKPFAFDAAITAEESGFYKPVDLAYKSILPMLGVKASEVLFVAGSAGDVQGATDAGMRVVWHNKIGLGKKGDAVPLCEGKTLDDALRDYVEVARSET</sequence>
<dbReference type="NCBIfam" id="TIGR01493">
    <property type="entry name" value="HAD-SF-IA-v2"/>
    <property type="match status" value="1"/>
</dbReference>
<feature type="signal peptide" evidence="2">
    <location>
        <begin position="1"/>
        <end position="32"/>
    </location>
</feature>
<dbReference type="InterPro" id="IPR006439">
    <property type="entry name" value="HAD-SF_hydro_IA"/>
</dbReference>
<dbReference type="InterPro" id="IPR023198">
    <property type="entry name" value="PGP-like_dom2"/>
</dbReference>
<accession>A0A9P8W1C7</accession>
<dbReference type="Gene3D" id="3.40.50.1000">
    <property type="entry name" value="HAD superfamily/HAD-like"/>
    <property type="match status" value="1"/>
</dbReference>
<evidence type="ECO:0000256" key="1">
    <source>
        <dbReference type="ARBA" id="ARBA00022801"/>
    </source>
</evidence>
<feature type="chain" id="PRO_5040362720" evidence="2">
    <location>
        <begin position="33"/>
        <end position="233"/>
    </location>
</feature>
<dbReference type="OrthoDB" id="20198at2759"/>
<dbReference type="InterPro" id="IPR036412">
    <property type="entry name" value="HAD-like_sf"/>
</dbReference>
<dbReference type="GO" id="GO:0016791">
    <property type="term" value="F:phosphatase activity"/>
    <property type="evidence" value="ECO:0007669"/>
    <property type="project" value="UniProtKB-ARBA"/>
</dbReference>
<keyword evidence="1" id="KW-0378">Hydrolase</keyword>
<evidence type="ECO:0000313" key="4">
    <source>
        <dbReference type="Proteomes" id="UP000777438"/>
    </source>
</evidence>
<dbReference type="InterPro" id="IPR051540">
    <property type="entry name" value="S-2-haloacid_dehalogenase"/>
</dbReference>
<dbReference type="SUPFAM" id="SSF56784">
    <property type="entry name" value="HAD-like"/>
    <property type="match status" value="1"/>
</dbReference>
<proteinExistence type="predicted"/>
<dbReference type="SFLD" id="SFLDG01129">
    <property type="entry name" value="C1.5:_HAD__Beta-PGM__Phosphata"/>
    <property type="match status" value="1"/>
</dbReference>
<dbReference type="Pfam" id="PF13419">
    <property type="entry name" value="HAD_2"/>
    <property type="match status" value="1"/>
</dbReference>
<keyword evidence="4" id="KW-1185">Reference proteome</keyword>
<protein>
    <submittedName>
        <fullName evidence="3">HAD-like domain-containing protein</fullName>
    </submittedName>
</protein>
<dbReference type="EMBL" id="JAGPYM010000015">
    <property type="protein sequence ID" value="KAH6887061.1"/>
    <property type="molecule type" value="Genomic_DNA"/>
</dbReference>
<organism evidence="3 4">
    <name type="scientific">Thelonectria olida</name>
    <dbReference type="NCBI Taxonomy" id="1576542"/>
    <lineage>
        <taxon>Eukaryota</taxon>
        <taxon>Fungi</taxon>
        <taxon>Dikarya</taxon>
        <taxon>Ascomycota</taxon>
        <taxon>Pezizomycotina</taxon>
        <taxon>Sordariomycetes</taxon>
        <taxon>Hypocreomycetidae</taxon>
        <taxon>Hypocreales</taxon>
        <taxon>Nectriaceae</taxon>
        <taxon>Thelonectria</taxon>
    </lineage>
</organism>
<gene>
    <name evidence="3" type="ORF">B0T10DRAFT_490660</name>
</gene>
<evidence type="ECO:0000313" key="3">
    <source>
        <dbReference type="EMBL" id="KAH6887061.1"/>
    </source>
</evidence>
<evidence type="ECO:0000256" key="2">
    <source>
        <dbReference type="SAM" id="SignalP"/>
    </source>
</evidence>
<dbReference type="Proteomes" id="UP000777438">
    <property type="component" value="Unassembled WGS sequence"/>
</dbReference>
<dbReference type="Gene3D" id="1.10.150.240">
    <property type="entry name" value="Putative phosphatase, domain 2"/>
    <property type="match status" value="1"/>
</dbReference>
<comment type="caution">
    <text evidence="3">The sequence shown here is derived from an EMBL/GenBank/DDBJ whole genome shotgun (WGS) entry which is preliminary data.</text>
</comment>
<reference evidence="3 4" key="1">
    <citation type="journal article" date="2021" name="Nat. Commun.">
        <title>Genetic determinants of endophytism in the Arabidopsis root mycobiome.</title>
        <authorList>
            <person name="Mesny F."/>
            <person name="Miyauchi S."/>
            <person name="Thiergart T."/>
            <person name="Pickel B."/>
            <person name="Atanasova L."/>
            <person name="Karlsson M."/>
            <person name="Huettel B."/>
            <person name="Barry K.W."/>
            <person name="Haridas S."/>
            <person name="Chen C."/>
            <person name="Bauer D."/>
            <person name="Andreopoulos W."/>
            <person name="Pangilinan J."/>
            <person name="LaButti K."/>
            <person name="Riley R."/>
            <person name="Lipzen A."/>
            <person name="Clum A."/>
            <person name="Drula E."/>
            <person name="Henrissat B."/>
            <person name="Kohler A."/>
            <person name="Grigoriev I.V."/>
            <person name="Martin F.M."/>
            <person name="Hacquard S."/>
        </authorList>
    </citation>
    <scope>NUCLEOTIDE SEQUENCE [LARGE SCALE GENOMIC DNA]</scope>
    <source>
        <strain evidence="3 4">MPI-CAGE-CH-0241</strain>
    </source>
</reference>
<name>A0A9P8W1C7_9HYPO</name>
<keyword evidence="2" id="KW-0732">Signal</keyword>
<dbReference type="PRINTS" id="PR00413">
    <property type="entry name" value="HADHALOGNASE"/>
</dbReference>